<dbReference type="EMBL" id="CP003924">
    <property type="protein sequence ID" value="AGS34004.1"/>
    <property type="molecule type" value="Genomic_DNA"/>
</dbReference>
<name>S5SSC6_9CORY</name>
<dbReference type="Pfam" id="PF20058">
    <property type="entry name" value="DUF6457"/>
    <property type="match status" value="1"/>
</dbReference>
<dbReference type="PATRIC" id="fig|1224163.3.peg.525"/>
<accession>S5SSC6</accession>
<gene>
    <name evidence="2" type="ORF">B841_02605</name>
</gene>
<organism evidence="2 3">
    <name type="scientific">Corynebacterium maris DSM 45190</name>
    <dbReference type="NCBI Taxonomy" id="1224163"/>
    <lineage>
        <taxon>Bacteria</taxon>
        <taxon>Bacillati</taxon>
        <taxon>Actinomycetota</taxon>
        <taxon>Actinomycetes</taxon>
        <taxon>Mycobacteriales</taxon>
        <taxon>Corynebacteriaceae</taxon>
        <taxon>Corynebacterium</taxon>
    </lineage>
</organism>
<dbReference type="STRING" id="1224163.B841_02605"/>
<dbReference type="RefSeq" id="WP_020933938.1">
    <property type="nucleotide sequence ID" value="NC_021915.1"/>
</dbReference>
<dbReference type="OrthoDB" id="4735656at2"/>
<proteinExistence type="predicted"/>
<evidence type="ECO:0000259" key="1">
    <source>
        <dbReference type="Pfam" id="PF20058"/>
    </source>
</evidence>
<dbReference type="AlphaFoldDB" id="S5SSC6"/>
<keyword evidence="3" id="KW-1185">Reference proteome</keyword>
<dbReference type="KEGG" id="cmd:B841_02605"/>
<dbReference type="HOGENOM" id="CLU_154370_0_0_11"/>
<evidence type="ECO:0000313" key="2">
    <source>
        <dbReference type="EMBL" id="AGS34004.1"/>
    </source>
</evidence>
<protein>
    <recommendedName>
        <fullName evidence="1">DUF6457 domain-containing protein</fullName>
    </recommendedName>
</protein>
<evidence type="ECO:0000313" key="3">
    <source>
        <dbReference type="Proteomes" id="UP000015388"/>
    </source>
</evidence>
<sequence>MSDKKNTDAEITSAHAWLEAVSAEFDADPQFIRSLTRELLDLTKHVAHGPSRPAAPLTAFLVGVAAGKKLSGEESTEEAATATREKIDAVEALLTRYQGGAHRTNEEQNS</sequence>
<dbReference type="eggNOG" id="ENOG50339RQ">
    <property type="taxonomic scope" value="Bacteria"/>
</dbReference>
<dbReference type="Proteomes" id="UP000015388">
    <property type="component" value="Chromosome"/>
</dbReference>
<feature type="domain" description="DUF6457" evidence="1">
    <location>
        <begin position="12"/>
        <end position="98"/>
    </location>
</feature>
<reference evidence="2 3" key="1">
    <citation type="submission" date="2012-11" db="EMBL/GenBank/DDBJ databases">
        <title>The complete genome sequence of Corynebacterium maris Coryn-1 (=DSM 45190).</title>
        <authorList>
            <person name="Schaffert L."/>
            <person name="Albersmeier A."/>
            <person name="Kalinowski J."/>
            <person name="Ruckert C."/>
        </authorList>
    </citation>
    <scope>NUCLEOTIDE SEQUENCE [LARGE SCALE GENOMIC DNA]</scope>
    <source>
        <strain evidence="3">Coryn-1</strain>
    </source>
</reference>
<dbReference type="InterPro" id="IPR045598">
    <property type="entry name" value="DUF6457"/>
</dbReference>